<feature type="region of interest" description="Disordered" evidence="7">
    <location>
        <begin position="559"/>
        <end position="612"/>
    </location>
</feature>
<comment type="similarity">
    <text evidence="6">Belongs to the MEF2 family.</text>
</comment>
<organism evidence="9 10">
    <name type="scientific">Naganishia liquefaciens</name>
    <dbReference type="NCBI Taxonomy" id="104408"/>
    <lineage>
        <taxon>Eukaryota</taxon>
        <taxon>Fungi</taxon>
        <taxon>Dikarya</taxon>
        <taxon>Basidiomycota</taxon>
        <taxon>Agaricomycotina</taxon>
        <taxon>Tremellomycetes</taxon>
        <taxon>Filobasidiales</taxon>
        <taxon>Filobasidiaceae</taxon>
        <taxon>Naganishia</taxon>
    </lineage>
</organism>
<dbReference type="GO" id="GO:0005634">
    <property type="term" value="C:nucleus"/>
    <property type="evidence" value="ECO:0007669"/>
    <property type="project" value="UniProtKB-SubCell"/>
</dbReference>
<dbReference type="SMART" id="SM00432">
    <property type="entry name" value="MADS"/>
    <property type="match status" value="1"/>
</dbReference>
<feature type="compositionally biased region" description="Low complexity" evidence="7">
    <location>
        <begin position="322"/>
        <end position="333"/>
    </location>
</feature>
<evidence type="ECO:0000256" key="3">
    <source>
        <dbReference type="ARBA" id="ARBA00023125"/>
    </source>
</evidence>
<evidence type="ECO:0000256" key="4">
    <source>
        <dbReference type="ARBA" id="ARBA00023163"/>
    </source>
</evidence>
<dbReference type="OrthoDB" id="1898716at2759"/>
<dbReference type="InterPro" id="IPR036879">
    <property type="entry name" value="TF_MADSbox_sf"/>
</dbReference>
<evidence type="ECO:0000256" key="2">
    <source>
        <dbReference type="ARBA" id="ARBA00023015"/>
    </source>
</evidence>
<keyword evidence="3" id="KW-0238">DNA-binding</keyword>
<proteinExistence type="inferred from homology"/>
<keyword evidence="5" id="KW-0539">Nucleus</keyword>
<dbReference type="Pfam" id="PF00319">
    <property type="entry name" value="SRF-TF"/>
    <property type="match status" value="1"/>
</dbReference>
<feature type="compositionally biased region" description="Polar residues" evidence="7">
    <location>
        <begin position="455"/>
        <end position="467"/>
    </location>
</feature>
<dbReference type="PANTHER" id="PTHR48019">
    <property type="entry name" value="SERUM RESPONSE FACTOR HOMOLOG"/>
    <property type="match status" value="1"/>
</dbReference>
<feature type="region of interest" description="Disordered" evidence="7">
    <location>
        <begin position="79"/>
        <end position="124"/>
    </location>
</feature>
<keyword evidence="10" id="KW-1185">Reference proteome</keyword>
<sequence length="612" mass="65255">MGRKKIVIKRLAEDRNRNVTFLKRKAGLMKKAWELSVLCGAEVSVIVFNSAGKLFEFSSADSVEKAIDRYHAYAGPVERRKPEEFAAQQASGGGDNSDEDEDLPAASGTGTNSGGAPITASGNMSLRGRDEWKEVTMPSYDHLSSPIDSGSKSHRRSSRDGGKAADIGPVDPRLYNRMGNGMSAGPFHPDHDAALANYRMHARDSEDIMEQQRRAEQYRYMQMQAQLSNGFPPYPGHGNLPGHLSMGSNAPPSWMGLGRNRQRSDIGDLDSARGEQLTSWAALRDTRTPSVNSMPINNGSQPALNALYSQRINGNAPGQISPGGSSLPPAGGSDTASIGLPTGQRHGLPEENVSAGEFADPSINSGLDFYTPYHLPTAQGMNQDGTLDWQRTAAAAQLQAALQTQQAQLAYLRQQKAQQMQWKDLVAASGMDYAVNHFGGRMGDQQNDGPGIDNGQYTSQTGITFQPSAATDSGSGGSTSAAPQGDFLWPTEGQGNSSGQAGSWFNNLNQQPSSLRTNIRIPGSGSPIRMNGAGARGSSGDPNIRADHANAEWTLNSEAHVNGDANSVQGERSSMGASQDDLKAAGMAADRKRQYEGDASDLEADGKRNRAS</sequence>
<evidence type="ECO:0000259" key="8">
    <source>
        <dbReference type="PROSITE" id="PS50066"/>
    </source>
</evidence>
<accession>A0A8H3TNB4</accession>
<reference evidence="9" key="1">
    <citation type="submission" date="2020-07" db="EMBL/GenBank/DDBJ databases">
        <title>Draft Genome Sequence of a Deep-Sea Yeast, Naganishia (Cryptococcus) liquefaciens strain N6.</title>
        <authorList>
            <person name="Han Y.W."/>
            <person name="Kajitani R."/>
            <person name="Morimoto H."/>
            <person name="Parhat M."/>
            <person name="Tsubouchi H."/>
            <person name="Bakenova O."/>
            <person name="Ogata M."/>
            <person name="Argunhan B."/>
            <person name="Aoki R."/>
            <person name="Kajiwara S."/>
            <person name="Itoh T."/>
            <person name="Iwasaki H."/>
        </authorList>
    </citation>
    <scope>NUCLEOTIDE SEQUENCE</scope>
    <source>
        <strain evidence="9">N6</strain>
    </source>
</reference>
<dbReference type="SUPFAM" id="SSF55455">
    <property type="entry name" value="SRF-like"/>
    <property type="match status" value="1"/>
</dbReference>
<feature type="compositionally biased region" description="Polar residues" evidence="7">
    <location>
        <begin position="559"/>
        <end position="577"/>
    </location>
</feature>
<gene>
    <name evidence="9" type="ORF">NliqN6_0330</name>
</gene>
<comment type="caution">
    <text evidence="9">The sequence shown here is derived from an EMBL/GenBank/DDBJ whole genome shotgun (WGS) entry which is preliminary data.</text>
</comment>
<dbReference type="PROSITE" id="PS50066">
    <property type="entry name" value="MADS_BOX_2"/>
    <property type="match status" value="1"/>
</dbReference>
<dbReference type="GO" id="GO:0045944">
    <property type="term" value="P:positive regulation of transcription by RNA polymerase II"/>
    <property type="evidence" value="ECO:0007669"/>
    <property type="project" value="InterPro"/>
</dbReference>
<dbReference type="AlphaFoldDB" id="A0A8H3TNB4"/>
<keyword evidence="4" id="KW-0804">Transcription</keyword>
<evidence type="ECO:0000313" key="9">
    <source>
        <dbReference type="EMBL" id="GHJ83928.1"/>
    </source>
</evidence>
<evidence type="ECO:0000256" key="1">
    <source>
        <dbReference type="ARBA" id="ARBA00004123"/>
    </source>
</evidence>
<feature type="compositionally biased region" description="Polar residues" evidence="7">
    <location>
        <begin position="493"/>
        <end position="517"/>
    </location>
</feature>
<evidence type="ECO:0000256" key="7">
    <source>
        <dbReference type="SAM" id="MobiDB-lite"/>
    </source>
</evidence>
<name>A0A8H3TNB4_9TREE</name>
<dbReference type="InterPro" id="IPR050142">
    <property type="entry name" value="MADS-box/MEF2_TF"/>
</dbReference>
<keyword evidence="2" id="KW-0805">Transcription regulation</keyword>
<dbReference type="Proteomes" id="UP000620104">
    <property type="component" value="Unassembled WGS sequence"/>
</dbReference>
<dbReference type="Gene3D" id="3.40.1810.10">
    <property type="entry name" value="Transcription factor, MADS-box"/>
    <property type="match status" value="1"/>
</dbReference>
<dbReference type="InterPro" id="IPR002100">
    <property type="entry name" value="TF_MADSbox"/>
</dbReference>
<feature type="compositionally biased region" description="Low complexity" evidence="7">
    <location>
        <begin position="105"/>
        <end position="116"/>
    </location>
</feature>
<evidence type="ECO:0000313" key="10">
    <source>
        <dbReference type="Proteomes" id="UP000620104"/>
    </source>
</evidence>
<feature type="compositionally biased region" description="Low complexity" evidence="7">
    <location>
        <begin position="468"/>
        <end position="482"/>
    </location>
</feature>
<dbReference type="PRINTS" id="PR00404">
    <property type="entry name" value="MADSDOMAIN"/>
</dbReference>
<evidence type="ECO:0000256" key="6">
    <source>
        <dbReference type="ARBA" id="ARBA00025805"/>
    </source>
</evidence>
<dbReference type="CDD" id="cd00265">
    <property type="entry name" value="MADS_MEF2_like"/>
    <property type="match status" value="1"/>
</dbReference>
<feature type="domain" description="MADS-box" evidence="8">
    <location>
        <begin position="1"/>
        <end position="61"/>
    </location>
</feature>
<comment type="subcellular location">
    <subcellularLocation>
        <location evidence="1">Nucleus</location>
    </subcellularLocation>
</comment>
<dbReference type="InterPro" id="IPR033896">
    <property type="entry name" value="MEF2-like_N"/>
</dbReference>
<feature type="region of interest" description="Disordered" evidence="7">
    <location>
        <begin position="140"/>
        <end position="170"/>
    </location>
</feature>
<protein>
    <recommendedName>
        <fullName evidence="8">MADS-box domain-containing protein</fullName>
    </recommendedName>
</protein>
<feature type="region of interest" description="Disordered" evidence="7">
    <location>
        <begin position="313"/>
        <end position="352"/>
    </location>
</feature>
<dbReference type="EMBL" id="BLZA01000005">
    <property type="protein sequence ID" value="GHJ83928.1"/>
    <property type="molecule type" value="Genomic_DNA"/>
</dbReference>
<dbReference type="GO" id="GO:0000977">
    <property type="term" value="F:RNA polymerase II transcription regulatory region sequence-specific DNA binding"/>
    <property type="evidence" value="ECO:0007669"/>
    <property type="project" value="InterPro"/>
</dbReference>
<evidence type="ECO:0000256" key="5">
    <source>
        <dbReference type="ARBA" id="ARBA00023242"/>
    </source>
</evidence>
<feature type="region of interest" description="Disordered" evidence="7">
    <location>
        <begin position="439"/>
        <end position="546"/>
    </location>
</feature>
<dbReference type="GO" id="GO:0046983">
    <property type="term" value="F:protein dimerization activity"/>
    <property type="evidence" value="ECO:0007669"/>
    <property type="project" value="InterPro"/>
</dbReference>